<dbReference type="InterPro" id="IPR052017">
    <property type="entry name" value="TSUP"/>
</dbReference>
<evidence type="ECO:0000256" key="1">
    <source>
        <dbReference type="ARBA" id="ARBA00004651"/>
    </source>
</evidence>
<gene>
    <name evidence="9" type="ORF">IAA83_08030</name>
</gene>
<keyword evidence="3" id="KW-0813">Transport</keyword>
<sequence>MELTLSMVLIACGGVFLASFLDAIAGGGGIISVPTYLLAGLPMHAALGTNKISASLGSLASVGRYIRNGYIDWKLAVPSIVMALLGSMGGTRLQLLIPEQYLQSLLLVVLPVVAIVVLRQRSFREVPGDIDRRRQRTIVLSASLVIGAYDGFYGPGTGTFLLLIFTGLGQMDVRTASGNVKVVNLASGIGSLITAVLYGEVYWAVGLIASVASFAGHYVGAGLTIRNGAKIVRPVVIVALALLAIKVLTDMI</sequence>
<keyword evidence="4 8" id="KW-1003">Cell membrane</keyword>
<reference evidence="9" key="1">
    <citation type="submission" date="2020-10" db="EMBL/GenBank/DDBJ databases">
        <authorList>
            <person name="Gilroy R."/>
        </authorList>
    </citation>
    <scope>NUCLEOTIDE SEQUENCE</scope>
    <source>
        <strain evidence="9">ChiBcec16-1751</strain>
    </source>
</reference>
<feature type="transmembrane region" description="Helical" evidence="8">
    <location>
        <begin position="101"/>
        <end position="118"/>
    </location>
</feature>
<evidence type="ECO:0000256" key="6">
    <source>
        <dbReference type="ARBA" id="ARBA00022989"/>
    </source>
</evidence>
<evidence type="ECO:0000256" key="5">
    <source>
        <dbReference type="ARBA" id="ARBA00022692"/>
    </source>
</evidence>
<feature type="transmembrane region" description="Helical" evidence="8">
    <location>
        <begin position="138"/>
        <end position="165"/>
    </location>
</feature>
<dbReference type="AlphaFoldDB" id="A0A9D1JTK2"/>
<dbReference type="EMBL" id="DVJJ01000118">
    <property type="protein sequence ID" value="HIS65301.1"/>
    <property type="molecule type" value="Genomic_DNA"/>
</dbReference>
<accession>A0A9D1JTK2</accession>
<keyword evidence="7 8" id="KW-0472">Membrane</keyword>
<dbReference type="Proteomes" id="UP000886741">
    <property type="component" value="Unassembled WGS sequence"/>
</dbReference>
<evidence type="ECO:0000313" key="9">
    <source>
        <dbReference type="EMBL" id="HIS65301.1"/>
    </source>
</evidence>
<comment type="caution">
    <text evidence="9">The sequence shown here is derived from an EMBL/GenBank/DDBJ whole genome shotgun (WGS) entry which is preliminary data.</text>
</comment>
<protein>
    <recommendedName>
        <fullName evidence="8">Probable membrane transporter protein</fullName>
    </recommendedName>
</protein>
<organism evidence="9 10">
    <name type="scientific">Candidatus Avoscillospira avistercoris</name>
    <dbReference type="NCBI Taxonomy" id="2840707"/>
    <lineage>
        <taxon>Bacteria</taxon>
        <taxon>Bacillati</taxon>
        <taxon>Bacillota</taxon>
        <taxon>Clostridia</taxon>
        <taxon>Eubacteriales</taxon>
        <taxon>Oscillospiraceae</taxon>
        <taxon>Oscillospiraceae incertae sedis</taxon>
        <taxon>Candidatus Avoscillospira</taxon>
    </lineage>
</organism>
<feature type="transmembrane region" description="Helical" evidence="8">
    <location>
        <begin position="201"/>
        <end position="219"/>
    </location>
</feature>
<keyword evidence="5 8" id="KW-0812">Transmembrane</keyword>
<comment type="similarity">
    <text evidence="2 8">Belongs to the 4-toluene sulfonate uptake permease (TSUP) (TC 2.A.102) family.</text>
</comment>
<dbReference type="InterPro" id="IPR002781">
    <property type="entry name" value="TM_pro_TauE-like"/>
</dbReference>
<evidence type="ECO:0000256" key="2">
    <source>
        <dbReference type="ARBA" id="ARBA00009142"/>
    </source>
</evidence>
<evidence type="ECO:0000313" key="10">
    <source>
        <dbReference type="Proteomes" id="UP000886741"/>
    </source>
</evidence>
<proteinExistence type="inferred from homology"/>
<dbReference type="GO" id="GO:0005886">
    <property type="term" value="C:plasma membrane"/>
    <property type="evidence" value="ECO:0007669"/>
    <property type="project" value="UniProtKB-SubCell"/>
</dbReference>
<feature type="transmembrane region" description="Helical" evidence="8">
    <location>
        <begin position="75"/>
        <end position="95"/>
    </location>
</feature>
<reference evidence="9" key="2">
    <citation type="journal article" date="2021" name="PeerJ">
        <title>Extensive microbial diversity within the chicken gut microbiome revealed by metagenomics and culture.</title>
        <authorList>
            <person name="Gilroy R."/>
            <person name="Ravi A."/>
            <person name="Getino M."/>
            <person name="Pursley I."/>
            <person name="Horton D.L."/>
            <person name="Alikhan N.F."/>
            <person name="Baker D."/>
            <person name="Gharbi K."/>
            <person name="Hall N."/>
            <person name="Watson M."/>
            <person name="Adriaenssens E.M."/>
            <person name="Foster-Nyarko E."/>
            <person name="Jarju S."/>
            <person name="Secka A."/>
            <person name="Antonio M."/>
            <person name="Oren A."/>
            <person name="Chaudhuri R.R."/>
            <person name="La Ragione R."/>
            <person name="Hildebrand F."/>
            <person name="Pallen M.J."/>
        </authorList>
    </citation>
    <scope>NUCLEOTIDE SEQUENCE</scope>
    <source>
        <strain evidence="9">ChiBcec16-1751</strain>
    </source>
</reference>
<keyword evidence="6 8" id="KW-1133">Transmembrane helix</keyword>
<feature type="transmembrane region" description="Helical" evidence="8">
    <location>
        <begin position="7"/>
        <end position="31"/>
    </location>
</feature>
<evidence type="ECO:0000256" key="8">
    <source>
        <dbReference type="RuleBase" id="RU363041"/>
    </source>
</evidence>
<dbReference type="PANTHER" id="PTHR30269:SF0">
    <property type="entry name" value="MEMBRANE TRANSPORTER PROTEIN YFCA-RELATED"/>
    <property type="match status" value="1"/>
</dbReference>
<dbReference type="PANTHER" id="PTHR30269">
    <property type="entry name" value="TRANSMEMBRANE PROTEIN YFCA"/>
    <property type="match status" value="1"/>
</dbReference>
<comment type="subcellular location">
    <subcellularLocation>
        <location evidence="1 8">Cell membrane</location>
        <topology evidence="1 8">Multi-pass membrane protein</topology>
    </subcellularLocation>
</comment>
<evidence type="ECO:0000256" key="4">
    <source>
        <dbReference type="ARBA" id="ARBA00022475"/>
    </source>
</evidence>
<name>A0A9D1JTK2_9FIRM</name>
<evidence type="ECO:0000256" key="7">
    <source>
        <dbReference type="ARBA" id="ARBA00023136"/>
    </source>
</evidence>
<evidence type="ECO:0000256" key="3">
    <source>
        <dbReference type="ARBA" id="ARBA00022448"/>
    </source>
</evidence>
<feature type="transmembrane region" description="Helical" evidence="8">
    <location>
        <begin position="43"/>
        <end position="63"/>
    </location>
</feature>
<dbReference type="Pfam" id="PF01925">
    <property type="entry name" value="TauE"/>
    <property type="match status" value="1"/>
</dbReference>